<reference evidence="1" key="2">
    <citation type="submission" date="2023-06" db="EMBL/GenBank/DDBJ databases">
        <authorList>
            <person name="Swenson N.G."/>
            <person name="Wegrzyn J.L."/>
            <person name="Mcevoy S.L."/>
        </authorList>
    </citation>
    <scope>NUCLEOTIDE SEQUENCE</scope>
    <source>
        <strain evidence="1">NS2018</strain>
        <tissue evidence="1">Leaf</tissue>
    </source>
</reference>
<dbReference type="Proteomes" id="UP001168877">
    <property type="component" value="Unassembled WGS sequence"/>
</dbReference>
<proteinExistence type="predicted"/>
<sequence>MAFSLLRHGLLSRATMEHLETKHQVKQEPRLIRPILKRKKEEEDDDDDFVVSTELSVWLDYEPKAEKIKKPRIDDQKDRFLKANDVNQDQDLVTRDFVSAVASLNSTAIHGRSRRYLRRATWVI</sequence>
<reference evidence="1" key="1">
    <citation type="journal article" date="2022" name="Plant J.">
        <title>Strategies of tolerance reflected in two North American maple genomes.</title>
        <authorList>
            <person name="McEvoy S.L."/>
            <person name="Sezen U.U."/>
            <person name="Trouern-Trend A."/>
            <person name="McMahon S.M."/>
            <person name="Schaberg P.G."/>
            <person name="Yang J."/>
            <person name="Wegrzyn J.L."/>
            <person name="Swenson N.G."/>
        </authorList>
    </citation>
    <scope>NUCLEOTIDE SEQUENCE</scope>
    <source>
        <strain evidence="1">NS2018</strain>
    </source>
</reference>
<accession>A0AA39VYS9</accession>
<protein>
    <submittedName>
        <fullName evidence="1">Uncharacterized protein</fullName>
    </submittedName>
</protein>
<name>A0AA39VYS9_ACESA</name>
<keyword evidence="2" id="KW-1185">Reference proteome</keyword>
<organism evidence="1 2">
    <name type="scientific">Acer saccharum</name>
    <name type="common">Sugar maple</name>
    <dbReference type="NCBI Taxonomy" id="4024"/>
    <lineage>
        <taxon>Eukaryota</taxon>
        <taxon>Viridiplantae</taxon>
        <taxon>Streptophyta</taxon>
        <taxon>Embryophyta</taxon>
        <taxon>Tracheophyta</taxon>
        <taxon>Spermatophyta</taxon>
        <taxon>Magnoliopsida</taxon>
        <taxon>eudicotyledons</taxon>
        <taxon>Gunneridae</taxon>
        <taxon>Pentapetalae</taxon>
        <taxon>rosids</taxon>
        <taxon>malvids</taxon>
        <taxon>Sapindales</taxon>
        <taxon>Sapindaceae</taxon>
        <taxon>Hippocastanoideae</taxon>
        <taxon>Acereae</taxon>
        <taxon>Acer</taxon>
    </lineage>
</organism>
<evidence type="ECO:0000313" key="2">
    <source>
        <dbReference type="Proteomes" id="UP001168877"/>
    </source>
</evidence>
<evidence type="ECO:0000313" key="1">
    <source>
        <dbReference type="EMBL" id="KAK0596098.1"/>
    </source>
</evidence>
<dbReference type="AlphaFoldDB" id="A0AA39VYS9"/>
<comment type="caution">
    <text evidence="1">The sequence shown here is derived from an EMBL/GenBank/DDBJ whole genome shotgun (WGS) entry which is preliminary data.</text>
</comment>
<gene>
    <name evidence="1" type="ORF">LWI29_012782</name>
</gene>
<dbReference type="EMBL" id="JAUESC010000004">
    <property type="protein sequence ID" value="KAK0596098.1"/>
    <property type="molecule type" value="Genomic_DNA"/>
</dbReference>